<accession>A0AAN1KFI6</accession>
<evidence type="ECO:0000313" key="2">
    <source>
        <dbReference type="EMBL" id="ARY92904.1"/>
    </source>
</evidence>
<feature type="transmembrane region" description="Helical" evidence="1">
    <location>
        <begin position="49"/>
        <end position="70"/>
    </location>
</feature>
<keyword evidence="1" id="KW-0472">Membrane</keyword>
<organism evidence="2 4">
    <name type="scientific">Lacticaseibacillus casei</name>
    <name type="common">Lactobacillus casei</name>
    <dbReference type="NCBI Taxonomy" id="1582"/>
    <lineage>
        <taxon>Bacteria</taxon>
        <taxon>Bacillati</taxon>
        <taxon>Bacillota</taxon>
        <taxon>Bacilli</taxon>
        <taxon>Lactobacillales</taxon>
        <taxon>Lactobacillaceae</taxon>
        <taxon>Lacticaseibacillus</taxon>
    </lineage>
</organism>
<protein>
    <submittedName>
        <fullName evidence="2">Uncharacterized protein</fullName>
    </submittedName>
</protein>
<evidence type="ECO:0000313" key="3">
    <source>
        <dbReference type="EMBL" id="WNX27539.1"/>
    </source>
</evidence>
<evidence type="ECO:0000313" key="4">
    <source>
        <dbReference type="Proteomes" id="UP000195609"/>
    </source>
</evidence>
<feature type="transmembrane region" description="Helical" evidence="1">
    <location>
        <begin position="6"/>
        <end position="28"/>
    </location>
</feature>
<reference evidence="2 4" key="1">
    <citation type="journal article" date="2017" name="Front. Immunol.">
        <title>Complete Genome Sequence of Lactobacillus casei LC5, a Potential Probiotics for Atopic Dermatitis.</title>
        <authorList>
            <person name="Kang J."/>
            <person name="Chung W.H."/>
            <person name="Lim T.J."/>
            <person name="Whon T.W."/>
            <person name="Lim S."/>
            <person name="Nam Y.D."/>
        </authorList>
    </citation>
    <scope>NUCLEOTIDE SEQUENCE [LARGE SCALE GENOMIC DNA]</scope>
    <source>
        <strain evidence="2 4">LC5</strain>
    </source>
</reference>
<keyword evidence="5" id="KW-1185">Reference proteome</keyword>
<dbReference type="Proteomes" id="UP001303564">
    <property type="component" value="Chromosome"/>
</dbReference>
<proteinExistence type="predicted"/>
<dbReference type="EMBL" id="CP017065">
    <property type="protein sequence ID" value="ARY92904.1"/>
    <property type="molecule type" value="Genomic_DNA"/>
</dbReference>
<name>A0AAN1KFI6_LACCA</name>
<evidence type="ECO:0000313" key="5">
    <source>
        <dbReference type="Proteomes" id="UP001303564"/>
    </source>
</evidence>
<gene>
    <name evidence="2" type="ORF">BGL52_14470</name>
    <name evidence="3" type="ORF">RWA16_14230</name>
</gene>
<dbReference type="AlphaFoldDB" id="A0AAN1KFI6"/>
<dbReference type="Proteomes" id="UP000195609">
    <property type="component" value="Chromosome"/>
</dbReference>
<dbReference type="RefSeq" id="WP_087913185.1">
    <property type="nucleotide sequence ID" value="NZ_CP017065.1"/>
</dbReference>
<sequence length="210" mass="23727">MENVVMFFKVLAGTGGIMAFLKVISLIPSKLHDNVAIAMYQGGTTIHKIAQNVLIAMSELSLVLFLYSLYTMNFSLVLSSLTGLVSFIFLAGYSPINRDAYVFWNDNYYKVLKKIENNLVLELIEVNEKNPPAIKAKDAPQKRSQQLIEFLLGDNNVRTFILLPEDELNRIELKTAKKFKEARDSFEQNSAFPISPVNEKIETKNSNANQ</sequence>
<keyword evidence="1" id="KW-1133">Transmembrane helix</keyword>
<reference evidence="3 5" key="2">
    <citation type="submission" date="2023-09" db="EMBL/GenBank/DDBJ databases">
        <title>Genomic characteristic of L. casei group strains isolated from clinical sources.</title>
        <authorList>
            <person name="Jarocki P."/>
        </authorList>
    </citation>
    <scope>NUCLEOTIDE SEQUENCE [LARGE SCALE GENOMIC DNA]</scope>
    <source>
        <strain evidence="3 5">LMG 24099</strain>
    </source>
</reference>
<feature type="transmembrane region" description="Helical" evidence="1">
    <location>
        <begin position="76"/>
        <end position="96"/>
    </location>
</feature>
<evidence type="ECO:0000256" key="1">
    <source>
        <dbReference type="SAM" id="Phobius"/>
    </source>
</evidence>
<keyword evidence="1" id="KW-0812">Transmembrane</keyword>
<dbReference type="EMBL" id="CP136128">
    <property type="protein sequence ID" value="WNX27539.1"/>
    <property type="molecule type" value="Genomic_DNA"/>
</dbReference>